<dbReference type="EMBL" id="ACYG01000017">
    <property type="protein sequence ID" value="EEV18368.1"/>
    <property type="molecule type" value="Genomic_DNA"/>
</dbReference>
<name>C8PFQ6_9BACT</name>
<comment type="caution">
    <text evidence="1">The sequence shown here is derived from an EMBL/GenBank/DDBJ whole genome shotgun (WGS) entry which is preliminary data.</text>
</comment>
<accession>C8PFQ6</accession>
<organism evidence="1 2">
    <name type="scientific">Campylobacter gracilis RM3268</name>
    <dbReference type="NCBI Taxonomy" id="553220"/>
    <lineage>
        <taxon>Bacteria</taxon>
        <taxon>Pseudomonadati</taxon>
        <taxon>Campylobacterota</taxon>
        <taxon>Epsilonproteobacteria</taxon>
        <taxon>Campylobacterales</taxon>
        <taxon>Campylobacteraceae</taxon>
        <taxon>Campylobacter</taxon>
    </lineage>
</organism>
<proteinExistence type="predicted"/>
<gene>
    <name evidence="1" type="ORF">CAMGR0001_0698</name>
</gene>
<protein>
    <submittedName>
        <fullName evidence="1">Uncharacterized protein</fullName>
    </submittedName>
</protein>
<evidence type="ECO:0000313" key="2">
    <source>
        <dbReference type="Proteomes" id="UP000005709"/>
    </source>
</evidence>
<sequence length="40" mass="4654">MLPRALFICIRANVMKSTQTKMIAITKKTEILVIKECFIR</sequence>
<dbReference type="Proteomes" id="UP000005709">
    <property type="component" value="Unassembled WGS sequence"/>
</dbReference>
<reference evidence="1 2" key="1">
    <citation type="submission" date="2009-07" db="EMBL/GenBank/DDBJ databases">
        <authorList>
            <person name="Madupu R."/>
            <person name="Sebastian Y."/>
            <person name="Durkin A.S."/>
            <person name="Torralba M."/>
            <person name="Methe B."/>
            <person name="Sutton G.G."/>
            <person name="Strausberg R.L."/>
            <person name="Nelson K.E."/>
        </authorList>
    </citation>
    <scope>NUCLEOTIDE SEQUENCE [LARGE SCALE GENOMIC DNA]</scope>
    <source>
        <strain evidence="1 2">RM3268</strain>
    </source>
</reference>
<keyword evidence="2" id="KW-1185">Reference proteome</keyword>
<evidence type="ECO:0000313" key="1">
    <source>
        <dbReference type="EMBL" id="EEV18368.1"/>
    </source>
</evidence>
<dbReference type="AlphaFoldDB" id="C8PFQ6"/>